<proteinExistence type="predicted"/>
<keyword evidence="2" id="KW-0238">DNA-binding</keyword>
<dbReference type="KEGG" id="dpf:ON006_24385"/>
<dbReference type="SUPFAM" id="SSF51182">
    <property type="entry name" value="RmlC-like cupins"/>
    <property type="match status" value="1"/>
</dbReference>
<evidence type="ECO:0000313" key="5">
    <source>
        <dbReference type="EMBL" id="WAC10871.1"/>
    </source>
</evidence>
<sequence length="282" mass="33228">MLRVPSDISSQEFESLKIQDMTFVAYRNEVYPSKYDVFFEEHAVIVVLEGEKKFTSPTQEVHVEKGDILFIQRGFYLMSESINESYKSLVFFFDEKLLKEFVGLHPELFDPQEGTTILENPILILKSDDNFEKFIQSVFPYFRSRTELKNHFLRLKFQELLLHLLELDNSRQLRAILYSLYKGEKVDLSFLMNSYYLKPLTLNELARLSGRSLSAFKRDFQDEFNTSPASWLKNKRLDYADFLLRNSTKNVSEISTEIGYESVSHFIKTYKEKFGMTPKRQG</sequence>
<dbReference type="InterPro" id="IPR018060">
    <property type="entry name" value="HTH_AraC"/>
</dbReference>
<keyword evidence="3" id="KW-0804">Transcription</keyword>
<dbReference type="PROSITE" id="PS01124">
    <property type="entry name" value="HTH_ARAC_FAMILY_2"/>
    <property type="match status" value="1"/>
</dbReference>
<dbReference type="AlphaFoldDB" id="A0A9E8NAB4"/>
<dbReference type="EMBL" id="CP112998">
    <property type="protein sequence ID" value="WAC10871.1"/>
    <property type="molecule type" value="Genomic_DNA"/>
</dbReference>
<dbReference type="Gene3D" id="1.10.10.60">
    <property type="entry name" value="Homeodomain-like"/>
    <property type="match status" value="2"/>
</dbReference>
<organism evidence="5 6">
    <name type="scientific">Dyadobacter pollutisoli</name>
    <dbReference type="NCBI Taxonomy" id="2910158"/>
    <lineage>
        <taxon>Bacteria</taxon>
        <taxon>Pseudomonadati</taxon>
        <taxon>Bacteroidota</taxon>
        <taxon>Cytophagia</taxon>
        <taxon>Cytophagales</taxon>
        <taxon>Spirosomataceae</taxon>
        <taxon>Dyadobacter</taxon>
    </lineage>
</organism>
<dbReference type="RefSeq" id="WP_244822632.1">
    <property type="nucleotide sequence ID" value="NZ_CP112998.1"/>
</dbReference>
<dbReference type="Pfam" id="PF12833">
    <property type="entry name" value="HTH_18"/>
    <property type="match status" value="1"/>
</dbReference>
<gene>
    <name evidence="5" type="ORF">ON006_24385</name>
</gene>
<dbReference type="PRINTS" id="PR00032">
    <property type="entry name" value="HTHARAC"/>
</dbReference>
<dbReference type="Pfam" id="PF22200">
    <property type="entry name" value="ExsA_N"/>
    <property type="match status" value="1"/>
</dbReference>
<accession>A0A9E8NAB4</accession>
<dbReference type="InterPro" id="IPR009057">
    <property type="entry name" value="Homeodomain-like_sf"/>
</dbReference>
<dbReference type="PANTHER" id="PTHR43280:SF2">
    <property type="entry name" value="HTH-TYPE TRANSCRIPTIONAL REGULATOR EXSA"/>
    <property type="match status" value="1"/>
</dbReference>
<evidence type="ECO:0000256" key="2">
    <source>
        <dbReference type="ARBA" id="ARBA00023125"/>
    </source>
</evidence>
<reference evidence="5" key="1">
    <citation type="submission" date="2022-11" db="EMBL/GenBank/DDBJ databases">
        <title>Dyadobacter pollutisoli sp. nov., isolated from plastic dumped soil.</title>
        <authorList>
            <person name="Kim J.M."/>
            <person name="Kim K.R."/>
            <person name="Lee J.K."/>
            <person name="Hao L."/>
            <person name="Jeon C.O."/>
        </authorList>
    </citation>
    <scope>NUCLEOTIDE SEQUENCE</scope>
    <source>
        <strain evidence="5">U1</strain>
    </source>
</reference>
<keyword evidence="1" id="KW-0805">Transcription regulation</keyword>
<dbReference type="InterPro" id="IPR054015">
    <property type="entry name" value="ExsA-like_N"/>
</dbReference>
<dbReference type="Proteomes" id="UP001164653">
    <property type="component" value="Chromosome"/>
</dbReference>
<dbReference type="InterPro" id="IPR011051">
    <property type="entry name" value="RmlC_Cupin_sf"/>
</dbReference>
<evidence type="ECO:0000256" key="1">
    <source>
        <dbReference type="ARBA" id="ARBA00023015"/>
    </source>
</evidence>
<dbReference type="SUPFAM" id="SSF46689">
    <property type="entry name" value="Homeodomain-like"/>
    <property type="match status" value="1"/>
</dbReference>
<evidence type="ECO:0000259" key="4">
    <source>
        <dbReference type="PROSITE" id="PS01124"/>
    </source>
</evidence>
<dbReference type="PANTHER" id="PTHR43280">
    <property type="entry name" value="ARAC-FAMILY TRANSCRIPTIONAL REGULATOR"/>
    <property type="match status" value="1"/>
</dbReference>
<evidence type="ECO:0000256" key="3">
    <source>
        <dbReference type="ARBA" id="ARBA00023163"/>
    </source>
</evidence>
<protein>
    <submittedName>
        <fullName evidence="5">AraC family transcriptional regulator</fullName>
    </submittedName>
</protein>
<dbReference type="GO" id="GO:0003700">
    <property type="term" value="F:DNA-binding transcription factor activity"/>
    <property type="evidence" value="ECO:0007669"/>
    <property type="project" value="InterPro"/>
</dbReference>
<dbReference type="GO" id="GO:0043565">
    <property type="term" value="F:sequence-specific DNA binding"/>
    <property type="evidence" value="ECO:0007669"/>
    <property type="project" value="InterPro"/>
</dbReference>
<name>A0A9E8NAB4_9BACT</name>
<evidence type="ECO:0000313" key="6">
    <source>
        <dbReference type="Proteomes" id="UP001164653"/>
    </source>
</evidence>
<feature type="domain" description="HTH araC/xylS-type" evidence="4">
    <location>
        <begin position="186"/>
        <end position="282"/>
    </location>
</feature>
<dbReference type="SMART" id="SM00342">
    <property type="entry name" value="HTH_ARAC"/>
    <property type="match status" value="1"/>
</dbReference>
<dbReference type="InterPro" id="IPR020449">
    <property type="entry name" value="Tscrpt_reg_AraC-type_HTH"/>
</dbReference>
<keyword evidence="6" id="KW-1185">Reference proteome</keyword>